<accession>A0A0S3ULW9</accession>
<dbReference type="STRING" id="28131.BWX40_08065"/>
<dbReference type="InterPro" id="IPR011856">
    <property type="entry name" value="tRNA_endonuc-like_dom_sf"/>
</dbReference>
<proteinExistence type="inferred from homology"/>
<dbReference type="GO" id="GO:0003676">
    <property type="term" value="F:nucleic acid binding"/>
    <property type="evidence" value="ECO:0007669"/>
    <property type="project" value="InterPro"/>
</dbReference>
<evidence type="ECO:0000313" key="4">
    <source>
        <dbReference type="Proteomes" id="UP000217431"/>
    </source>
</evidence>
<sequence length="120" mass="13987">MALHNETGKWGEQLACEYLMREGYRIVERDWKCGQRDLDIVAIENDVYVFVEVKTRRNERFANADEAVTTQKIRSVSIAANAYVKGHRIDRVLRFDIITVVGTPDKFEIRHIKDAFLPFV</sequence>
<dbReference type="CDD" id="cd20736">
    <property type="entry name" value="PoNe_Nuclease"/>
    <property type="match status" value="1"/>
</dbReference>
<reference evidence="3 4" key="1">
    <citation type="journal article" date="2016" name="DNA Res.">
        <title>The complete genome sequencing of Prevotella intermedia strain OMA14 and a subsequent fine-scale, intra-species genomic comparison reveal an unusual amplification of conjugative and mobile transposons and identify a novel Prevotella-lineage-specific repeat.</title>
        <authorList>
            <person name="Naito M."/>
            <person name="Ogura Y."/>
            <person name="Itoh T."/>
            <person name="Shoji M."/>
            <person name="Okamoto M."/>
            <person name="Hayashi T."/>
            <person name="Nakayama K."/>
        </authorList>
    </citation>
    <scope>NUCLEOTIDE SEQUENCE [LARGE SCALE GENOMIC DNA]</scope>
    <source>
        <strain evidence="3 4">OMA14</strain>
    </source>
</reference>
<dbReference type="InterPro" id="IPR003509">
    <property type="entry name" value="UPF0102_YraN-like"/>
</dbReference>
<organism evidence="3 4">
    <name type="scientific">Prevotella intermedia</name>
    <dbReference type="NCBI Taxonomy" id="28131"/>
    <lineage>
        <taxon>Bacteria</taxon>
        <taxon>Pseudomonadati</taxon>
        <taxon>Bacteroidota</taxon>
        <taxon>Bacteroidia</taxon>
        <taxon>Bacteroidales</taxon>
        <taxon>Prevotellaceae</taxon>
        <taxon>Prevotella</taxon>
    </lineage>
</organism>
<dbReference type="Proteomes" id="UP000217431">
    <property type="component" value="Chromosome I"/>
</dbReference>
<dbReference type="RefSeq" id="WP_096407531.1">
    <property type="nucleotide sequence ID" value="NZ_AP014597.1"/>
</dbReference>
<name>A0A0S3ULW9_PREIN</name>
<comment type="similarity">
    <text evidence="1 2">Belongs to the UPF0102 family.</text>
</comment>
<dbReference type="EMBL" id="AP014597">
    <property type="protein sequence ID" value="BAU18443.1"/>
    <property type="molecule type" value="Genomic_DNA"/>
</dbReference>
<dbReference type="AlphaFoldDB" id="A0A0S3ULW9"/>
<evidence type="ECO:0000256" key="1">
    <source>
        <dbReference type="ARBA" id="ARBA00006738"/>
    </source>
</evidence>
<protein>
    <recommendedName>
        <fullName evidence="2">UPF0102 protein PIOMA14_I_1935</fullName>
    </recommendedName>
</protein>
<dbReference type="SUPFAM" id="SSF52980">
    <property type="entry name" value="Restriction endonuclease-like"/>
    <property type="match status" value="1"/>
</dbReference>
<dbReference type="Pfam" id="PF02021">
    <property type="entry name" value="UPF0102"/>
    <property type="match status" value="1"/>
</dbReference>
<dbReference type="PANTHER" id="PTHR34039">
    <property type="entry name" value="UPF0102 PROTEIN YRAN"/>
    <property type="match status" value="1"/>
</dbReference>
<dbReference type="InterPro" id="IPR011335">
    <property type="entry name" value="Restrct_endonuc-II-like"/>
</dbReference>
<dbReference type="NCBIfam" id="NF009150">
    <property type="entry name" value="PRK12497.1-3"/>
    <property type="match status" value="1"/>
</dbReference>
<evidence type="ECO:0000313" key="3">
    <source>
        <dbReference type="EMBL" id="BAU18443.1"/>
    </source>
</evidence>
<gene>
    <name evidence="3" type="ORF">PIOMA14_I_1935</name>
</gene>
<dbReference type="PANTHER" id="PTHR34039:SF1">
    <property type="entry name" value="UPF0102 PROTEIN YRAN"/>
    <property type="match status" value="1"/>
</dbReference>
<dbReference type="Gene3D" id="3.40.1350.10">
    <property type="match status" value="1"/>
</dbReference>
<dbReference type="HAMAP" id="MF_00048">
    <property type="entry name" value="UPF0102"/>
    <property type="match status" value="1"/>
</dbReference>
<evidence type="ECO:0000256" key="2">
    <source>
        <dbReference type="HAMAP-Rule" id="MF_00048"/>
    </source>
</evidence>